<reference evidence="5 6" key="1">
    <citation type="submission" date="2017-08" db="EMBL/GenBank/DDBJ databases">
        <title>Infants hospitalized years apart are colonized by the same room-sourced microbial strains.</title>
        <authorList>
            <person name="Brooks B."/>
            <person name="Olm M.R."/>
            <person name="Firek B.A."/>
            <person name="Baker R."/>
            <person name="Thomas B.C."/>
            <person name="Morowitz M.J."/>
            <person name="Banfield J.F."/>
        </authorList>
    </citation>
    <scope>NUCLEOTIDE SEQUENCE [LARGE SCALE GENOMIC DNA]</scope>
    <source>
        <strain evidence="5">S2_003_000_R2_14</strain>
    </source>
</reference>
<dbReference type="CDD" id="cd01310">
    <property type="entry name" value="TatD_DNAse"/>
    <property type="match status" value="1"/>
</dbReference>
<feature type="binding site" evidence="4">
    <location>
        <position position="9"/>
    </location>
    <ligand>
        <name>a divalent metal cation</name>
        <dbReference type="ChEBI" id="CHEBI:60240"/>
        <label>1</label>
    </ligand>
</feature>
<dbReference type="PIRSF" id="PIRSF005902">
    <property type="entry name" value="DNase_TatD"/>
    <property type="match status" value="1"/>
</dbReference>
<comment type="similarity">
    <text evidence="1">Belongs to the metallo-dependent hydrolases superfamily. TatD-type hydrolase family.</text>
</comment>
<dbReference type="Proteomes" id="UP000249061">
    <property type="component" value="Unassembled WGS sequence"/>
</dbReference>
<dbReference type="AlphaFoldDB" id="A0A2W5TZL1"/>
<dbReference type="GO" id="GO:0004536">
    <property type="term" value="F:DNA nuclease activity"/>
    <property type="evidence" value="ECO:0007669"/>
    <property type="project" value="InterPro"/>
</dbReference>
<evidence type="ECO:0000313" key="5">
    <source>
        <dbReference type="EMBL" id="PZR16745.1"/>
    </source>
</evidence>
<evidence type="ECO:0000256" key="4">
    <source>
        <dbReference type="PIRSR" id="PIRSR005902-1"/>
    </source>
</evidence>
<dbReference type="InterPro" id="IPR032466">
    <property type="entry name" value="Metal_Hydrolase"/>
</dbReference>
<dbReference type="InterPro" id="IPR001130">
    <property type="entry name" value="TatD-like"/>
</dbReference>
<name>A0A2W5TZL1_9BACT</name>
<dbReference type="SUPFAM" id="SSF51556">
    <property type="entry name" value="Metallo-dependent hydrolases"/>
    <property type="match status" value="1"/>
</dbReference>
<feature type="binding site" evidence="4">
    <location>
        <position position="7"/>
    </location>
    <ligand>
        <name>a divalent metal cation</name>
        <dbReference type="ChEBI" id="CHEBI:60240"/>
        <label>1</label>
    </ligand>
</feature>
<evidence type="ECO:0000313" key="6">
    <source>
        <dbReference type="Proteomes" id="UP000249061"/>
    </source>
</evidence>
<feature type="binding site" evidence="4">
    <location>
        <position position="154"/>
    </location>
    <ligand>
        <name>a divalent metal cation</name>
        <dbReference type="ChEBI" id="CHEBI:60240"/>
        <label>2</label>
    </ligand>
</feature>
<dbReference type="GO" id="GO:0046872">
    <property type="term" value="F:metal ion binding"/>
    <property type="evidence" value="ECO:0007669"/>
    <property type="project" value="UniProtKB-KW"/>
</dbReference>
<evidence type="ECO:0000256" key="3">
    <source>
        <dbReference type="ARBA" id="ARBA00022801"/>
    </source>
</evidence>
<dbReference type="FunFam" id="3.20.20.140:FF:000005">
    <property type="entry name" value="TatD family hydrolase"/>
    <property type="match status" value="1"/>
</dbReference>
<dbReference type="PANTHER" id="PTHR46124">
    <property type="entry name" value="D-AMINOACYL-TRNA DEACYLASE"/>
    <property type="match status" value="1"/>
</dbReference>
<proteinExistence type="inferred from homology"/>
<dbReference type="InterPro" id="IPR015991">
    <property type="entry name" value="TatD/YcfH-like"/>
</dbReference>
<dbReference type="GO" id="GO:0005829">
    <property type="term" value="C:cytosol"/>
    <property type="evidence" value="ECO:0007669"/>
    <property type="project" value="TreeGrafter"/>
</dbReference>
<evidence type="ECO:0000256" key="2">
    <source>
        <dbReference type="ARBA" id="ARBA00022723"/>
    </source>
</evidence>
<dbReference type="GO" id="GO:0016788">
    <property type="term" value="F:hydrolase activity, acting on ester bonds"/>
    <property type="evidence" value="ECO:0007669"/>
    <property type="project" value="InterPro"/>
</dbReference>
<feature type="binding site" evidence="4">
    <location>
        <position position="95"/>
    </location>
    <ligand>
        <name>a divalent metal cation</name>
        <dbReference type="ChEBI" id="CHEBI:60240"/>
        <label>1</label>
    </ligand>
</feature>
<feature type="binding site" evidence="4">
    <location>
        <position position="204"/>
    </location>
    <ligand>
        <name>a divalent metal cation</name>
        <dbReference type="ChEBI" id="CHEBI:60240"/>
        <label>1</label>
    </ligand>
</feature>
<dbReference type="PANTHER" id="PTHR46124:SF2">
    <property type="entry name" value="D-AMINOACYL-TRNA DEACYLASE"/>
    <property type="match status" value="1"/>
</dbReference>
<sequence>MKLIDSHCHLETKDFPVAGEVIARAREAGVVHAVVVGLLQKPGDFGNAINAARMHPDFLTPTIGVHPHDAAQATEDDWKTLETLAALPEVKAIGETGLDYYYDHSPRDVQQAKFRFQCQLAKHVNKPIVIHVRDAHDECFEILKSEGMTDGMIHCFTGDLPAARRYLDLGFHLSISGVVTYKKTEPLQEAVKFAPLERLMVETDSPYLSPAPYRGKWPNEPMRVAETAKKVAELHGKDAEEVALVCARNTARLLKIDLAL</sequence>
<accession>A0A2W5TZL1</accession>
<keyword evidence="3" id="KW-0378">Hydrolase</keyword>
<protein>
    <submittedName>
        <fullName evidence="5">TatD family deoxyribonuclease</fullName>
    </submittedName>
</protein>
<dbReference type="EMBL" id="QFQP01000003">
    <property type="protein sequence ID" value="PZR16745.1"/>
    <property type="molecule type" value="Genomic_DNA"/>
</dbReference>
<gene>
    <name evidence="5" type="ORF">DI536_06220</name>
</gene>
<dbReference type="PROSITE" id="PS01090">
    <property type="entry name" value="TATD_2"/>
    <property type="match status" value="1"/>
</dbReference>
<organism evidence="5 6">
    <name type="scientific">Archangium gephyra</name>
    <dbReference type="NCBI Taxonomy" id="48"/>
    <lineage>
        <taxon>Bacteria</taxon>
        <taxon>Pseudomonadati</taxon>
        <taxon>Myxococcota</taxon>
        <taxon>Myxococcia</taxon>
        <taxon>Myxococcales</taxon>
        <taxon>Cystobacterineae</taxon>
        <taxon>Archangiaceae</taxon>
        <taxon>Archangium</taxon>
    </lineage>
</organism>
<dbReference type="NCBIfam" id="TIGR00010">
    <property type="entry name" value="YchF/TatD family DNA exonuclease"/>
    <property type="match status" value="1"/>
</dbReference>
<feature type="binding site" evidence="4">
    <location>
        <position position="131"/>
    </location>
    <ligand>
        <name>a divalent metal cation</name>
        <dbReference type="ChEBI" id="CHEBI:60240"/>
        <label>2</label>
    </ligand>
</feature>
<evidence type="ECO:0000256" key="1">
    <source>
        <dbReference type="ARBA" id="ARBA00009275"/>
    </source>
</evidence>
<dbReference type="Gene3D" id="3.20.20.140">
    <property type="entry name" value="Metal-dependent hydrolases"/>
    <property type="match status" value="1"/>
</dbReference>
<keyword evidence="2 4" id="KW-0479">Metal-binding</keyword>
<dbReference type="InterPro" id="IPR018228">
    <property type="entry name" value="DNase_TatD-rel_CS"/>
</dbReference>
<dbReference type="Pfam" id="PF01026">
    <property type="entry name" value="TatD_DNase"/>
    <property type="match status" value="1"/>
</dbReference>
<comment type="caution">
    <text evidence="5">The sequence shown here is derived from an EMBL/GenBank/DDBJ whole genome shotgun (WGS) entry which is preliminary data.</text>
</comment>